<evidence type="ECO:0000256" key="8">
    <source>
        <dbReference type="ARBA" id="ARBA00023224"/>
    </source>
</evidence>
<feature type="transmembrane region" description="Helical" evidence="9">
    <location>
        <begin position="71"/>
        <end position="92"/>
    </location>
</feature>
<keyword evidence="5" id="KW-0297">G-protein coupled receptor</keyword>
<keyword evidence="12" id="KW-1185">Reference proteome</keyword>
<evidence type="ECO:0000313" key="11">
    <source>
        <dbReference type="Ensembl" id="ENSVKKP00000002001.1"/>
    </source>
</evidence>
<sequence>MDYCTECSEDHYSNLEQNQCIPKVITYLSYDEPLGIMLGFSAAVLAFITVLVLGTFVKYQDTPIVKANNRSLTYTLLIALLLCFLCSLVFIGKPQPVTCLFQQTAFVIVFSVALSSVLAKTITVVLAFMATKPGSRMQKWVGKGLANAIVLSSFLIQATMCSFWLFIFPPFPDKNMNSLKGEIIIECNEGSATMLYCTLGYLAFLAIVSFTVAFFARKLPDTFNEAKFITFSMLVFCSVWLSFIPTYLSTKGKYMVTVEVFSVLTSSAGLLGFIFSPKCYIILMKPNLNKREQLIWR</sequence>
<evidence type="ECO:0000256" key="5">
    <source>
        <dbReference type="ARBA" id="ARBA00023040"/>
    </source>
</evidence>
<name>A0A8D2IQH9_VARKO</name>
<evidence type="ECO:0000256" key="3">
    <source>
        <dbReference type="ARBA" id="ARBA00022692"/>
    </source>
</evidence>
<keyword evidence="5" id="KW-0675">Receptor</keyword>
<protein>
    <recommendedName>
        <fullName evidence="10">G-protein coupled receptors family 3 profile domain-containing protein</fullName>
    </recommendedName>
</protein>
<dbReference type="PROSITE" id="PS50259">
    <property type="entry name" value="G_PROTEIN_RECEP_F3_4"/>
    <property type="match status" value="1"/>
</dbReference>
<accession>A0A8D2IQH9</accession>
<keyword evidence="4 9" id="KW-1133">Transmembrane helix</keyword>
<proteinExistence type="predicted"/>
<keyword evidence="2" id="KW-1003">Cell membrane</keyword>
<organism evidence="11 12">
    <name type="scientific">Varanus komodoensis</name>
    <name type="common">Komodo dragon</name>
    <dbReference type="NCBI Taxonomy" id="61221"/>
    <lineage>
        <taxon>Eukaryota</taxon>
        <taxon>Metazoa</taxon>
        <taxon>Chordata</taxon>
        <taxon>Craniata</taxon>
        <taxon>Vertebrata</taxon>
        <taxon>Euteleostomi</taxon>
        <taxon>Lepidosauria</taxon>
        <taxon>Squamata</taxon>
        <taxon>Bifurcata</taxon>
        <taxon>Unidentata</taxon>
        <taxon>Episquamata</taxon>
        <taxon>Toxicofera</taxon>
        <taxon>Anguimorpha</taxon>
        <taxon>Paleoanguimorpha</taxon>
        <taxon>Varanoidea</taxon>
        <taxon>Varanidae</taxon>
        <taxon>Varanus</taxon>
    </lineage>
</organism>
<keyword evidence="3 9" id="KW-0812">Transmembrane</keyword>
<dbReference type="InterPro" id="IPR000337">
    <property type="entry name" value="GPCR_3"/>
</dbReference>
<feature type="transmembrane region" description="Helical" evidence="9">
    <location>
        <begin position="191"/>
        <end position="216"/>
    </location>
</feature>
<reference evidence="11" key="2">
    <citation type="submission" date="2025-09" db="UniProtKB">
        <authorList>
            <consortium name="Ensembl"/>
        </authorList>
    </citation>
    <scope>IDENTIFICATION</scope>
</reference>
<feature type="domain" description="G-protein coupled receptors family 3 profile" evidence="10">
    <location>
        <begin position="34"/>
        <end position="293"/>
    </location>
</feature>
<dbReference type="Proteomes" id="UP000694545">
    <property type="component" value="Unplaced"/>
</dbReference>
<dbReference type="AlphaFoldDB" id="A0A8D2IQH9"/>
<evidence type="ECO:0000256" key="4">
    <source>
        <dbReference type="ARBA" id="ARBA00022989"/>
    </source>
</evidence>
<evidence type="ECO:0000256" key="2">
    <source>
        <dbReference type="ARBA" id="ARBA00022475"/>
    </source>
</evidence>
<feature type="transmembrane region" description="Helical" evidence="9">
    <location>
        <begin position="260"/>
        <end position="283"/>
    </location>
</feature>
<evidence type="ECO:0000256" key="7">
    <source>
        <dbReference type="ARBA" id="ARBA00023180"/>
    </source>
</evidence>
<dbReference type="PANTHER" id="PTHR24061">
    <property type="entry name" value="CALCIUM-SENSING RECEPTOR-RELATED"/>
    <property type="match status" value="1"/>
</dbReference>
<dbReference type="PROSITE" id="PS00981">
    <property type="entry name" value="G_PROTEIN_RECEP_F3_3"/>
    <property type="match status" value="1"/>
</dbReference>
<dbReference type="PANTHER" id="PTHR24061:SF599">
    <property type="entry name" value="G-PROTEIN COUPLED RECEPTORS FAMILY 3 PROFILE DOMAIN-CONTAINING PROTEIN"/>
    <property type="match status" value="1"/>
</dbReference>
<evidence type="ECO:0000313" key="12">
    <source>
        <dbReference type="Proteomes" id="UP000694545"/>
    </source>
</evidence>
<keyword evidence="8" id="KW-0807">Transducer</keyword>
<reference evidence="11" key="1">
    <citation type="submission" date="2025-08" db="UniProtKB">
        <authorList>
            <consortium name="Ensembl"/>
        </authorList>
    </citation>
    <scope>IDENTIFICATION</scope>
</reference>
<comment type="subcellular location">
    <subcellularLocation>
        <location evidence="1">Cell membrane</location>
        <topology evidence="1">Multi-pass membrane protein</topology>
    </subcellularLocation>
</comment>
<dbReference type="Ensembl" id="ENSVKKT00000002066.1">
    <property type="protein sequence ID" value="ENSVKKP00000002001.1"/>
    <property type="gene ID" value="ENSVKKG00000001632.1"/>
</dbReference>
<evidence type="ECO:0000256" key="9">
    <source>
        <dbReference type="SAM" id="Phobius"/>
    </source>
</evidence>
<dbReference type="GO" id="GO:0004930">
    <property type="term" value="F:G protein-coupled receptor activity"/>
    <property type="evidence" value="ECO:0007669"/>
    <property type="project" value="UniProtKB-KW"/>
</dbReference>
<feature type="transmembrane region" description="Helical" evidence="9">
    <location>
        <begin position="149"/>
        <end position="171"/>
    </location>
</feature>
<dbReference type="CDD" id="cd15283">
    <property type="entry name" value="7tmC_V2R_pheromone"/>
    <property type="match status" value="1"/>
</dbReference>
<evidence type="ECO:0000256" key="1">
    <source>
        <dbReference type="ARBA" id="ARBA00004651"/>
    </source>
</evidence>
<dbReference type="PRINTS" id="PR01535">
    <property type="entry name" value="VOMERONASL2R"/>
</dbReference>
<dbReference type="InterPro" id="IPR004073">
    <property type="entry name" value="GPCR_3_vmron_rcpt_2"/>
</dbReference>
<feature type="transmembrane region" description="Helical" evidence="9">
    <location>
        <begin position="228"/>
        <end position="248"/>
    </location>
</feature>
<dbReference type="InterPro" id="IPR000068">
    <property type="entry name" value="GPCR_3_Ca_sens_rcpt-rel"/>
</dbReference>
<keyword evidence="7" id="KW-0325">Glycoprotein</keyword>
<dbReference type="PRINTS" id="PR00248">
    <property type="entry name" value="GPCRMGR"/>
</dbReference>
<dbReference type="GO" id="GO:0005886">
    <property type="term" value="C:plasma membrane"/>
    <property type="evidence" value="ECO:0007669"/>
    <property type="project" value="UniProtKB-SubCell"/>
</dbReference>
<dbReference type="Pfam" id="PF00003">
    <property type="entry name" value="7tm_3"/>
    <property type="match status" value="1"/>
</dbReference>
<dbReference type="InterPro" id="IPR017978">
    <property type="entry name" value="GPCR_3_C"/>
</dbReference>
<evidence type="ECO:0000259" key="10">
    <source>
        <dbReference type="PROSITE" id="PS50259"/>
    </source>
</evidence>
<keyword evidence="6 9" id="KW-0472">Membrane</keyword>
<dbReference type="InterPro" id="IPR017979">
    <property type="entry name" value="GPCR_3_CS"/>
</dbReference>
<feature type="transmembrane region" description="Helical" evidence="9">
    <location>
        <begin position="36"/>
        <end position="59"/>
    </location>
</feature>
<feature type="transmembrane region" description="Helical" evidence="9">
    <location>
        <begin position="104"/>
        <end position="128"/>
    </location>
</feature>
<dbReference type="OMA" id="DSCISKV"/>
<evidence type="ECO:0000256" key="6">
    <source>
        <dbReference type="ARBA" id="ARBA00023136"/>
    </source>
</evidence>